<comment type="similarity">
    <text evidence="1">Belongs to the LysR transcriptional regulatory family.</text>
</comment>
<dbReference type="PROSITE" id="PS50931">
    <property type="entry name" value="HTH_LYSR"/>
    <property type="match status" value="1"/>
</dbReference>
<name>A0A5B8SU14_9GAMM</name>
<dbReference type="KEGG" id="paur:FGL86_17215"/>
<dbReference type="InterPro" id="IPR005119">
    <property type="entry name" value="LysR_subst-bd"/>
</dbReference>
<dbReference type="PANTHER" id="PTHR30126">
    <property type="entry name" value="HTH-TYPE TRANSCRIPTIONAL REGULATOR"/>
    <property type="match status" value="1"/>
</dbReference>
<proteinExistence type="inferred from homology"/>
<dbReference type="PANTHER" id="PTHR30126:SF2">
    <property type="entry name" value="HTH-TYPE TRANSCRIPTIONAL REGULATOR YJIE"/>
    <property type="match status" value="1"/>
</dbReference>
<dbReference type="CDD" id="cd05466">
    <property type="entry name" value="PBP2_LTTR_substrate"/>
    <property type="match status" value="1"/>
</dbReference>
<dbReference type="AlphaFoldDB" id="A0A5B8SU14"/>
<evidence type="ECO:0000256" key="4">
    <source>
        <dbReference type="ARBA" id="ARBA00023163"/>
    </source>
</evidence>
<evidence type="ECO:0000313" key="6">
    <source>
        <dbReference type="EMBL" id="QEA40642.1"/>
    </source>
</evidence>
<accession>A0A5B8SU14</accession>
<dbReference type="RefSeq" id="WP_147185909.1">
    <property type="nucleotide sequence ID" value="NZ_CP042382.1"/>
</dbReference>
<organism evidence="6 7">
    <name type="scientific">Pistricoccus aurantiacus</name>
    <dbReference type="NCBI Taxonomy" id="1883414"/>
    <lineage>
        <taxon>Bacteria</taxon>
        <taxon>Pseudomonadati</taxon>
        <taxon>Pseudomonadota</taxon>
        <taxon>Gammaproteobacteria</taxon>
        <taxon>Oceanospirillales</taxon>
        <taxon>Halomonadaceae</taxon>
        <taxon>Pistricoccus</taxon>
    </lineage>
</organism>
<dbReference type="EMBL" id="CP042382">
    <property type="protein sequence ID" value="QEA40642.1"/>
    <property type="molecule type" value="Genomic_DNA"/>
</dbReference>
<dbReference type="OrthoDB" id="6971749at2"/>
<gene>
    <name evidence="6" type="ORF">FGL86_17215</name>
</gene>
<dbReference type="GO" id="GO:0003700">
    <property type="term" value="F:DNA-binding transcription factor activity"/>
    <property type="evidence" value="ECO:0007669"/>
    <property type="project" value="InterPro"/>
</dbReference>
<sequence>MKIEWIEDFFALIETGNFSKAAEHRHVTQPAFSRRIRQLEEWLGVELIDRQSPRLALTAEARLYEPNLRAWLARLYALRSRMRSDATHGQRAVLTTQHTLTVSYLPRLLQYFRNTAPDARLQVRSSNRNDCSSDFQHGRADLMICSEQEGAPLLTSNSDTQRVALGTERLVPVSAADSEGKPLHEPHPESILPLIGYEQDSFFHRALASPYMLELQRRFDIELVCETAFTIGIKELTLAGLGIGWLPHGLIEEELKAGTLISLLGMLEGPILVVAGYCRTRTNVDAVDRLWELLLDKPPPI</sequence>
<evidence type="ECO:0000256" key="2">
    <source>
        <dbReference type="ARBA" id="ARBA00023015"/>
    </source>
</evidence>
<evidence type="ECO:0000313" key="7">
    <source>
        <dbReference type="Proteomes" id="UP000321272"/>
    </source>
</evidence>
<dbReference type="Pfam" id="PF03466">
    <property type="entry name" value="LysR_substrate"/>
    <property type="match status" value="1"/>
</dbReference>
<dbReference type="InterPro" id="IPR036388">
    <property type="entry name" value="WH-like_DNA-bd_sf"/>
</dbReference>
<keyword evidence="7" id="KW-1185">Reference proteome</keyword>
<dbReference type="SUPFAM" id="SSF46785">
    <property type="entry name" value="Winged helix' DNA-binding domain"/>
    <property type="match status" value="1"/>
</dbReference>
<dbReference type="Gene3D" id="3.40.190.10">
    <property type="entry name" value="Periplasmic binding protein-like II"/>
    <property type="match status" value="2"/>
</dbReference>
<dbReference type="PRINTS" id="PR00039">
    <property type="entry name" value="HTHLYSR"/>
</dbReference>
<keyword evidence="2" id="KW-0805">Transcription regulation</keyword>
<dbReference type="InterPro" id="IPR000847">
    <property type="entry name" value="LysR_HTH_N"/>
</dbReference>
<feature type="domain" description="HTH lysR-type" evidence="5">
    <location>
        <begin position="1"/>
        <end position="58"/>
    </location>
</feature>
<dbReference type="InterPro" id="IPR036390">
    <property type="entry name" value="WH_DNA-bd_sf"/>
</dbReference>
<dbReference type="GO" id="GO:0000976">
    <property type="term" value="F:transcription cis-regulatory region binding"/>
    <property type="evidence" value="ECO:0007669"/>
    <property type="project" value="TreeGrafter"/>
</dbReference>
<dbReference type="SUPFAM" id="SSF53850">
    <property type="entry name" value="Periplasmic binding protein-like II"/>
    <property type="match status" value="1"/>
</dbReference>
<keyword evidence="4" id="KW-0804">Transcription</keyword>
<evidence type="ECO:0000259" key="5">
    <source>
        <dbReference type="PROSITE" id="PS50931"/>
    </source>
</evidence>
<evidence type="ECO:0000256" key="3">
    <source>
        <dbReference type="ARBA" id="ARBA00023125"/>
    </source>
</evidence>
<keyword evidence="3" id="KW-0238">DNA-binding</keyword>
<dbReference type="Proteomes" id="UP000321272">
    <property type="component" value="Chromosome"/>
</dbReference>
<dbReference type="Pfam" id="PF00126">
    <property type="entry name" value="HTH_1"/>
    <property type="match status" value="1"/>
</dbReference>
<evidence type="ECO:0000256" key="1">
    <source>
        <dbReference type="ARBA" id="ARBA00009437"/>
    </source>
</evidence>
<protein>
    <submittedName>
        <fullName evidence="6">LysR family transcriptional regulator</fullName>
    </submittedName>
</protein>
<reference evidence="6 7" key="1">
    <citation type="submission" date="2019-06" db="EMBL/GenBank/DDBJ databases">
        <title>Genome analyses of bacteria isolated from kimchi.</title>
        <authorList>
            <person name="Lee S."/>
            <person name="Ahn S."/>
            <person name="Roh S."/>
        </authorList>
    </citation>
    <scope>NUCLEOTIDE SEQUENCE [LARGE SCALE GENOMIC DNA]</scope>
    <source>
        <strain evidence="6 7">CBA4606</strain>
    </source>
</reference>
<dbReference type="Gene3D" id="1.10.10.10">
    <property type="entry name" value="Winged helix-like DNA-binding domain superfamily/Winged helix DNA-binding domain"/>
    <property type="match status" value="1"/>
</dbReference>